<proteinExistence type="predicted"/>
<dbReference type="AlphaFoldDB" id="A0A1Q5PT30"/>
<dbReference type="Proteomes" id="UP000185612">
    <property type="component" value="Unassembled WGS sequence"/>
</dbReference>
<reference evidence="3" key="1">
    <citation type="submission" date="2016-12" db="EMBL/GenBank/DDBJ databases">
        <authorList>
            <person name="Meng X."/>
        </authorList>
    </citation>
    <scope>NUCLEOTIDE SEQUENCE [LARGE SCALE GENOMIC DNA]</scope>
    <source>
        <strain evidence="3">DSM 20732</strain>
    </source>
</reference>
<gene>
    <name evidence="2" type="ORF">BSZ40_10995</name>
</gene>
<dbReference type="InParanoid" id="A0A1Q5PT30"/>
<protein>
    <submittedName>
        <fullName evidence="2">Uncharacterized protein</fullName>
    </submittedName>
</protein>
<evidence type="ECO:0000313" key="3">
    <source>
        <dbReference type="Proteomes" id="UP000185612"/>
    </source>
</evidence>
<evidence type="ECO:0000313" key="2">
    <source>
        <dbReference type="EMBL" id="OKL50751.1"/>
    </source>
</evidence>
<name>A0A1Q5PT30_9ACTO</name>
<keyword evidence="3" id="KW-1185">Reference proteome</keyword>
<comment type="caution">
    <text evidence="2">The sequence shown here is derived from an EMBL/GenBank/DDBJ whole genome shotgun (WGS) entry which is preliminary data.</text>
</comment>
<sequence length="110" mass="11692">MAARGSDMRNLYTEIELVVDALRAAGQGEVATRVVDLVEAGATGGEILMGVRHVLSKFLHAGEAPELQAQVREVLERINQALEPPSMAQGRALMPGLHARPRSRPGGACP</sequence>
<accession>A0A1Q5PT30</accession>
<feature type="region of interest" description="Disordered" evidence="1">
    <location>
        <begin position="86"/>
        <end position="110"/>
    </location>
</feature>
<dbReference type="EMBL" id="MQVS01000017">
    <property type="protein sequence ID" value="OKL50751.1"/>
    <property type="molecule type" value="Genomic_DNA"/>
</dbReference>
<organism evidence="2 3">
    <name type="scientific">Buchananella hordeovulneris</name>
    <dbReference type="NCBI Taxonomy" id="52770"/>
    <lineage>
        <taxon>Bacteria</taxon>
        <taxon>Bacillati</taxon>
        <taxon>Actinomycetota</taxon>
        <taxon>Actinomycetes</taxon>
        <taxon>Actinomycetales</taxon>
        <taxon>Actinomycetaceae</taxon>
        <taxon>Buchananella</taxon>
    </lineage>
</organism>
<evidence type="ECO:0000256" key="1">
    <source>
        <dbReference type="SAM" id="MobiDB-lite"/>
    </source>
</evidence>